<accession>A0AAV9WV11</accession>
<keyword evidence="3" id="KW-1185">Reference proteome</keyword>
<evidence type="ECO:0000313" key="2">
    <source>
        <dbReference type="EMBL" id="KAK6527413.1"/>
    </source>
</evidence>
<evidence type="ECO:0000313" key="3">
    <source>
        <dbReference type="Proteomes" id="UP001365542"/>
    </source>
</evidence>
<protein>
    <submittedName>
        <fullName evidence="2">Uncharacterized protein</fullName>
    </submittedName>
</protein>
<sequence length="208" mass="21586">MACLGIACYSSACACLAGSIFLQPVTVAAPSTTVTISPTLATSFITDAAIVTSYSSTTATTTSVSTVTLISFYRRATDSSAAGQYVRSYQMDDEDGLGFFNGVANALTFYLDLAAGYLSNGTMQIYFGADTGSGVIASSLILKLSDDPFFTMTVRSLGGMGGSDFTCSTLDLTGVYVWKGQIILGVLGDATLQQLGLQTLHLQAVATL</sequence>
<name>A0AAV9WV11_9PEZI</name>
<comment type="caution">
    <text evidence="2">The sequence shown here is derived from an EMBL/GenBank/DDBJ whole genome shotgun (WGS) entry which is preliminary data.</text>
</comment>
<proteinExistence type="predicted"/>
<dbReference type="EMBL" id="JAVHJO010000015">
    <property type="protein sequence ID" value="KAK6527413.1"/>
    <property type="molecule type" value="Genomic_DNA"/>
</dbReference>
<keyword evidence="1" id="KW-0732">Signal</keyword>
<evidence type="ECO:0000256" key="1">
    <source>
        <dbReference type="SAM" id="SignalP"/>
    </source>
</evidence>
<feature type="signal peptide" evidence="1">
    <location>
        <begin position="1"/>
        <end position="28"/>
    </location>
</feature>
<organism evidence="2 3">
    <name type="scientific">Orbilia ellipsospora</name>
    <dbReference type="NCBI Taxonomy" id="2528407"/>
    <lineage>
        <taxon>Eukaryota</taxon>
        <taxon>Fungi</taxon>
        <taxon>Dikarya</taxon>
        <taxon>Ascomycota</taxon>
        <taxon>Pezizomycotina</taxon>
        <taxon>Orbiliomycetes</taxon>
        <taxon>Orbiliales</taxon>
        <taxon>Orbiliaceae</taxon>
        <taxon>Orbilia</taxon>
    </lineage>
</organism>
<dbReference type="AlphaFoldDB" id="A0AAV9WV11"/>
<feature type="chain" id="PRO_5043317488" evidence="1">
    <location>
        <begin position="29"/>
        <end position="208"/>
    </location>
</feature>
<dbReference type="Proteomes" id="UP001365542">
    <property type="component" value="Unassembled WGS sequence"/>
</dbReference>
<gene>
    <name evidence="2" type="ORF">TWF694_004402</name>
</gene>
<reference evidence="2 3" key="1">
    <citation type="submission" date="2019-10" db="EMBL/GenBank/DDBJ databases">
        <authorList>
            <person name="Palmer J.M."/>
        </authorList>
    </citation>
    <scope>NUCLEOTIDE SEQUENCE [LARGE SCALE GENOMIC DNA]</scope>
    <source>
        <strain evidence="2 3">TWF694</strain>
    </source>
</reference>